<organism evidence="3 4">
    <name type="scientific">Alicyclobacillus fodiniaquatilis</name>
    <dbReference type="NCBI Taxonomy" id="1661150"/>
    <lineage>
        <taxon>Bacteria</taxon>
        <taxon>Bacillati</taxon>
        <taxon>Bacillota</taxon>
        <taxon>Bacilli</taxon>
        <taxon>Bacillales</taxon>
        <taxon>Alicyclobacillaceae</taxon>
        <taxon>Alicyclobacillus</taxon>
    </lineage>
</organism>
<dbReference type="SUPFAM" id="SSF48208">
    <property type="entry name" value="Six-hairpin glycosidases"/>
    <property type="match status" value="1"/>
</dbReference>
<dbReference type="Proteomes" id="UP001597079">
    <property type="component" value="Unassembled WGS sequence"/>
</dbReference>
<dbReference type="RefSeq" id="WP_377941171.1">
    <property type="nucleotide sequence ID" value="NZ_JBHUCX010000012.1"/>
</dbReference>
<reference evidence="4" key="1">
    <citation type="journal article" date="2019" name="Int. J. Syst. Evol. Microbiol.">
        <title>The Global Catalogue of Microorganisms (GCM) 10K type strain sequencing project: providing services to taxonomists for standard genome sequencing and annotation.</title>
        <authorList>
            <consortium name="The Broad Institute Genomics Platform"/>
            <consortium name="The Broad Institute Genome Sequencing Center for Infectious Disease"/>
            <person name="Wu L."/>
            <person name="Ma J."/>
        </authorList>
    </citation>
    <scope>NUCLEOTIDE SEQUENCE [LARGE SCALE GENOMIC DNA]</scope>
    <source>
        <strain evidence="4">CGMCC 1.12286</strain>
    </source>
</reference>
<dbReference type="EMBL" id="JBHUCX010000012">
    <property type="protein sequence ID" value="MFD1673687.1"/>
    <property type="molecule type" value="Genomic_DNA"/>
</dbReference>
<dbReference type="Pfam" id="PF07944">
    <property type="entry name" value="Beta-AFase-like_GH127_cat"/>
    <property type="match status" value="1"/>
</dbReference>
<protein>
    <submittedName>
        <fullName evidence="3">Beta-L-arabinofuranosidase domain-containing protein</fullName>
    </submittedName>
</protein>
<evidence type="ECO:0000259" key="2">
    <source>
        <dbReference type="Pfam" id="PF20736"/>
    </source>
</evidence>
<dbReference type="Pfam" id="PF20736">
    <property type="entry name" value="Glyco_hydro127M"/>
    <property type="match status" value="1"/>
</dbReference>
<feature type="domain" description="Non-reducing end beta-L-arabinofuranosidase-like GH127 middle" evidence="2">
    <location>
        <begin position="478"/>
        <end position="544"/>
    </location>
</feature>
<feature type="domain" description="Non-reducing end beta-L-arabinofuranosidase-like GH127 catalytic" evidence="1">
    <location>
        <begin position="23"/>
        <end position="409"/>
    </location>
</feature>
<accession>A0ABW4JF77</accession>
<comment type="caution">
    <text evidence="3">The sequence shown here is derived from an EMBL/GenBank/DDBJ whole genome shotgun (WGS) entry which is preliminary data.</text>
</comment>
<sequence length="641" mass="73812">MTTSHTVGTLQQHTLQHFEPGIVKLLASPYMARFDLNVKYLMSLSSTNLLRTYYQEAGLWSYSGSAGTSIGPDISQDHPSTWHWGWEAPTCELRGHFLGHWLSAAANVYAQTGDEQIRAKVAFIVRELARCQVANGGEWVAAFPETFMHRIAAGKKVWAPQYTVHKLFVGLYDVNRLMNIPEALSISIRFADWFYRWTEAFDREQMNCILDFETGGMLEAWANLYAATGDERHRELMYRYDRPRFFDALLRGEDVLTNKHANTQIPEILGAARVWEVTGDRRWRDVTLAFWEAAVEKRGTYCTGGVSCGEVWTPPHKLASRLGSAQEHCVVYNMMRLAEVLYRWTGKAKYADFWERNLLNGVLAQQSKQTGMVSYFLDMEPGSKKVWGSETNHFWCCHGTLVQAQASYDHAIFHEDQSGFVVSQYIPSRTSWHYGGTNVQVQLNQLSQSGTMVMQTFNDEGHDSIQHVHRPQSPSERPNQYVYELQIQCDKPTEFEIKLRVPWWVNEQPIIELNGETNPIVSSENSFFRISKVWYRDTISIKFPKKITTVPVPDQPGTVAFMDGPIVLAGLVDEERLLEGDQERPETLLIPHNERHHSFWCDGSYKTVNQIRNFRFISLMDIEDETYTVYFPIRKQDIKIK</sequence>
<dbReference type="PANTHER" id="PTHR31151">
    <property type="entry name" value="PROLINE-TRNA LIGASE (DUF1680)"/>
    <property type="match status" value="1"/>
</dbReference>
<proteinExistence type="predicted"/>
<name>A0ABW4JF77_9BACL</name>
<keyword evidence="4" id="KW-1185">Reference proteome</keyword>
<evidence type="ECO:0000313" key="4">
    <source>
        <dbReference type="Proteomes" id="UP001597079"/>
    </source>
</evidence>
<gene>
    <name evidence="3" type="ORF">ACFSB2_03055</name>
</gene>
<evidence type="ECO:0000259" key="1">
    <source>
        <dbReference type="Pfam" id="PF07944"/>
    </source>
</evidence>
<dbReference type="InterPro" id="IPR012878">
    <property type="entry name" value="Beta-AFase-like_GH127_cat"/>
</dbReference>
<dbReference type="InterPro" id="IPR049046">
    <property type="entry name" value="Beta-AFase-like_GH127_middle"/>
</dbReference>
<evidence type="ECO:0000313" key="3">
    <source>
        <dbReference type="EMBL" id="MFD1673687.1"/>
    </source>
</evidence>
<dbReference type="PANTHER" id="PTHR31151:SF0">
    <property type="entry name" value="PROLINE-TRNA LIGASE (DUF1680)"/>
    <property type="match status" value="1"/>
</dbReference>
<dbReference type="InterPro" id="IPR008928">
    <property type="entry name" value="6-hairpin_glycosidase_sf"/>
</dbReference>